<evidence type="ECO:0000256" key="1">
    <source>
        <dbReference type="SAM" id="MobiDB-lite"/>
    </source>
</evidence>
<evidence type="ECO:0000313" key="2">
    <source>
        <dbReference type="EMBL" id="EMD31089.1"/>
    </source>
</evidence>
<evidence type="ECO:0000313" key="3">
    <source>
        <dbReference type="Proteomes" id="UP000016930"/>
    </source>
</evidence>
<feature type="compositionally biased region" description="Low complexity" evidence="1">
    <location>
        <begin position="40"/>
        <end position="56"/>
    </location>
</feature>
<organism evidence="2 3">
    <name type="scientific">Ceriporiopsis subvermispora (strain B)</name>
    <name type="common">White-rot fungus</name>
    <name type="synonym">Gelatoporia subvermispora</name>
    <dbReference type="NCBI Taxonomy" id="914234"/>
    <lineage>
        <taxon>Eukaryota</taxon>
        <taxon>Fungi</taxon>
        <taxon>Dikarya</taxon>
        <taxon>Basidiomycota</taxon>
        <taxon>Agaricomycotina</taxon>
        <taxon>Agaricomycetes</taxon>
        <taxon>Polyporales</taxon>
        <taxon>Gelatoporiaceae</taxon>
        <taxon>Gelatoporia</taxon>
    </lineage>
</organism>
<gene>
    <name evidence="2" type="ORF">CERSUDRAFT_120136</name>
</gene>
<proteinExistence type="predicted"/>
<dbReference type="EMBL" id="KB445824">
    <property type="protein sequence ID" value="EMD31089.1"/>
    <property type="molecule type" value="Genomic_DNA"/>
</dbReference>
<name>M2P6X8_CERS8</name>
<protein>
    <submittedName>
        <fullName evidence="2">Uncharacterized protein</fullName>
    </submittedName>
</protein>
<feature type="region of interest" description="Disordered" evidence="1">
    <location>
        <begin position="218"/>
        <end position="241"/>
    </location>
</feature>
<dbReference type="OrthoDB" id="3259063at2759"/>
<dbReference type="STRING" id="914234.M2P6X8"/>
<feature type="compositionally biased region" description="Basic and acidic residues" evidence="1">
    <location>
        <begin position="224"/>
        <end position="241"/>
    </location>
</feature>
<accession>M2P6X8</accession>
<dbReference type="HOGENOM" id="CLU_765038_0_0_1"/>
<feature type="compositionally biased region" description="Polar residues" evidence="1">
    <location>
        <begin position="1"/>
        <end position="36"/>
    </location>
</feature>
<dbReference type="AlphaFoldDB" id="M2P6X8"/>
<keyword evidence="3" id="KW-1185">Reference proteome</keyword>
<reference evidence="2 3" key="1">
    <citation type="journal article" date="2012" name="Proc. Natl. Acad. Sci. U.S.A.">
        <title>Comparative genomics of Ceriporiopsis subvermispora and Phanerochaete chrysosporium provide insight into selective ligninolysis.</title>
        <authorList>
            <person name="Fernandez-Fueyo E."/>
            <person name="Ruiz-Duenas F.J."/>
            <person name="Ferreira P."/>
            <person name="Floudas D."/>
            <person name="Hibbett D.S."/>
            <person name="Canessa P."/>
            <person name="Larrondo L.F."/>
            <person name="James T.Y."/>
            <person name="Seelenfreund D."/>
            <person name="Lobos S."/>
            <person name="Polanco R."/>
            <person name="Tello M."/>
            <person name="Honda Y."/>
            <person name="Watanabe T."/>
            <person name="Watanabe T."/>
            <person name="Ryu J.S."/>
            <person name="Kubicek C.P."/>
            <person name="Schmoll M."/>
            <person name="Gaskell J."/>
            <person name="Hammel K.E."/>
            <person name="St John F.J."/>
            <person name="Vanden Wymelenberg A."/>
            <person name="Sabat G."/>
            <person name="Splinter BonDurant S."/>
            <person name="Syed K."/>
            <person name="Yadav J.S."/>
            <person name="Doddapaneni H."/>
            <person name="Subramanian V."/>
            <person name="Lavin J.L."/>
            <person name="Oguiza J.A."/>
            <person name="Perez G."/>
            <person name="Pisabarro A.G."/>
            <person name="Ramirez L."/>
            <person name="Santoyo F."/>
            <person name="Master E."/>
            <person name="Coutinho P.M."/>
            <person name="Henrissat B."/>
            <person name="Lombard V."/>
            <person name="Magnuson J.K."/>
            <person name="Kuees U."/>
            <person name="Hori C."/>
            <person name="Igarashi K."/>
            <person name="Samejima M."/>
            <person name="Held B.W."/>
            <person name="Barry K.W."/>
            <person name="LaButti K.M."/>
            <person name="Lapidus A."/>
            <person name="Lindquist E.A."/>
            <person name="Lucas S.M."/>
            <person name="Riley R."/>
            <person name="Salamov A.A."/>
            <person name="Hoffmeister D."/>
            <person name="Schwenk D."/>
            <person name="Hadar Y."/>
            <person name="Yarden O."/>
            <person name="de Vries R.P."/>
            <person name="Wiebenga A."/>
            <person name="Stenlid J."/>
            <person name="Eastwood D."/>
            <person name="Grigoriev I.V."/>
            <person name="Berka R.M."/>
            <person name="Blanchette R.A."/>
            <person name="Kersten P."/>
            <person name="Martinez A.T."/>
            <person name="Vicuna R."/>
            <person name="Cullen D."/>
        </authorList>
    </citation>
    <scope>NUCLEOTIDE SEQUENCE [LARGE SCALE GENOMIC DNA]</scope>
    <source>
        <strain evidence="2 3">B</strain>
    </source>
</reference>
<feature type="region of interest" description="Disordered" evidence="1">
    <location>
        <begin position="1"/>
        <end position="64"/>
    </location>
</feature>
<sequence length="362" mass="38193">MSTVPSTPGDSRSSASTLVNSSPTLAPEQPSYSSSPPLEMPAQTQTQTPMTPDTAASPFSASFDPNGPLFSPAPVALLTPPAIRDATASFALMQQQIFQQHLLAAALNPMGSVGPVGAVPARPMPDATVGTAEPSNPASALWANRLSASFGAIAEQIAAASKALANVEVPTAVGDRSDAPAADADGALQARLEVIERSQERLAEELDTVRGQLARLNVSTTGKGKAERPVSPEVKEETREKLDGLEEVGPEVDIRMLAGAVQELSAKVDGIVETIKLDQARLYARLMNATVTVNKMPIKALPMANGKPPQNFPVTKGEFEHLTKERYEQLLKSYGQPIKGDTNAKREAVREFIGLTPADGKK</sequence>
<dbReference type="Proteomes" id="UP000016930">
    <property type="component" value="Unassembled WGS sequence"/>
</dbReference>